<name>A0A8H3X911_GIGMA</name>
<evidence type="ECO:0000256" key="1">
    <source>
        <dbReference type="SAM" id="MobiDB-lite"/>
    </source>
</evidence>
<comment type="caution">
    <text evidence="2">The sequence shown here is derived from an EMBL/GenBank/DDBJ whole genome shotgun (WGS) entry which is preliminary data.</text>
</comment>
<feature type="region of interest" description="Disordered" evidence="1">
    <location>
        <begin position="58"/>
        <end position="82"/>
    </location>
</feature>
<feature type="compositionally biased region" description="Basic residues" evidence="1">
    <location>
        <begin position="62"/>
        <end position="82"/>
    </location>
</feature>
<accession>A0A8H3X911</accession>
<protein>
    <submittedName>
        <fullName evidence="2">Uncharacterized protein</fullName>
    </submittedName>
</protein>
<proteinExistence type="predicted"/>
<keyword evidence="3" id="KW-1185">Reference proteome</keyword>
<gene>
    <name evidence="2" type="ORF">F8M41_005329</name>
</gene>
<reference evidence="2 3" key="1">
    <citation type="journal article" date="2019" name="Environ. Microbiol.">
        <title>At the nexus of three kingdoms: the genome of the mycorrhizal fungus Gigaspora margarita provides insights into plant, endobacterial and fungal interactions.</title>
        <authorList>
            <person name="Venice F."/>
            <person name="Ghignone S."/>
            <person name="Salvioli di Fossalunga A."/>
            <person name="Amselem J."/>
            <person name="Novero M."/>
            <person name="Xianan X."/>
            <person name="Sedzielewska Toro K."/>
            <person name="Morin E."/>
            <person name="Lipzen A."/>
            <person name="Grigoriev I.V."/>
            <person name="Henrissat B."/>
            <person name="Martin F.M."/>
            <person name="Bonfante P."/>
        </authorList>
    </citation>
    <scope>NUCLEOTIDE SEQUENCE [LARGE SCALE GENOMIC DNA]</scope>
    <source>
        <strain evidence="2 3">BEG34</strain>
    </source>
</reference>
<evidence type="ECO:0000313" key="3">
    <source>
        <dbReference type="Proteomes" id="UP000439903"/>
    </source>
</evidence>
<evidence type="ECO:0000313" key="2">
    <source>
        <dbReference type="EMBL" id="KAF0432141.1"/>
    </source>
</evidence>
<dbReference type="OrthoDB" id="2410871at2759"/>
<dbReference type="EMBL" id="WTPW01001501">
    <property type="protein sequence ID" value="KAF0432141.1"/>
    <property type="molecule type" value="Genomic_DNA"/>
</dbReference>
<organism evidence="2 3">
    <name type="scientific">Gigaspora margarita</name>
    <dbReference type="NCBI Taxonomy" id="4874"/>
    <lineage>
        <taxon>Eukaryota</taxon>
        <taxon>Fungi</taxon>
        <taxon>Fungi incertae sedis</taxon>
        <taxon>Mucoromycota</taxon>
        <taxon>Glomeromycotina</taxon>
        <taxon>Glomeromycetes</taxon>
        <taxon>Diversisporales</taxon>
        <taxon>Gigasporaceae</taxon>
        <taxon>Gigaspora</taxon>
    </lineage>
</organism>
<dbReference type="Proteomes" id="UP000439903">
    <property type="component" value="Unassembled WGS sequence"/>
</dbReference>
<sequence length="82" mass="9426">MQPKKRLESSLLLAKDININTSVAHNIDQLPDSNVHDQNAVELDDDIILQEKTNDFEEIQSNKRKNSNSVKLNKKEKQAKKQ</sequence>
<dbReference type="AlphaFoldDB" id="A0A8H3X911"/>